<proteinExistence type="inferred from homology"/>
<dbReference type="HOGENOM" id="CLU_000427_3_0_1"/>
<dbReference type="Pfam" id="PF23247">
    <property type="entry name" value="LRR_RPS2"/>
    <property type="match status" value="6"/>
</dbReference>
<keyword evidence="3" id="KW-0611">Plant defense</keyword>
<reference evidence="7 9" key="2">
    <citation type="journal article" date="2014" name="BMC Genomics">
        <title>An improved genome release (version Mt4.0) for the model legume Medicago truncatula.</title>
        <authorList>
            <person name="Tang H."/>
            <person name="Krishnakumar V."/>
            <person name="Bidwell S."/>
            <person name="Rosen B."/>
            <person name="Chan A."/>
            <person name="Zhou S."/>
            <person name="Gentzbittel L."/>
            <person name="Childs K.L."/>
            <person name="Yandell M."/>
            <person name="Gundlach H."/>
            <person name="Mayer K.F."/>
            <person name="Schwartz D.C."/>
            <person name="Town C.D."/>
        </authorList>
    </citation>
    <scope>GENOME REANNOTATION</scope>
    <source>
        <strain evidence="7">A17</strain>
        <strain evidence="8 9">cv. Jemalong A17</strain>
    </source>
</reference>
<gene>
    <name evidence="7" type="ordered locus">MTR_8g028500</name>
</gene>
<reference evidence="7 9" key="1">
    <citation type="journal article" date="2011" name="Nature">
        <title>The Medicago genome provides insight into the evolution of rhizobial symbioses.</title>
        <authorList>
            <person name="Young N.D."/>
            <person name="Debelle F."/>
            <person name="Oldroyd G.E."/>
            <person name="Geurts R."/>
            <person name="Cannon S.B."/>
            <person name="Udvardi M.K."/>
            <person name="Benedito V.A."/>
            <person name="Mayer K.F."/>
            <person name="Gouzy J."/>
            <person name="Schoof H."/>
            <person name="Van de Peer Y."/>
            <person name="Proost S."/>
            <person name="Cook D.R."/>
            <person name="Meyers B.C."/>
            <person name="Spannagl M."/>
            <person name="Cheung F."/>
            <person name="De Mita S."/>
            <person name="Krishnakumar V."/>
            <person name="Gundlach H."/>
            <person name="Zhou S."/>
            <person name="Mudge J."/>
            <person name="Bharti A.K."/>
            <person name="Murray J.D."/>
            <person name="Naoumkina M.A."/>
            <person name="Rosen B."/>
            <person name="Silverstein K.A."/>
            <person name="Tang H."/>
            <person name="Rombauts S."/>
            <person name="Zhao P.X."/>
            <person name="Zhou P."/>
            <person name="Barbe V."/>
            <person name="Bardou P."/>
            <person name="Bechner M."/>
            <person name="Bellec A."/>
            <person name="Berger A."/>
            <person name="Berges H."/>
            <person name="Bidwell S."/>
            <person name="Bisseling T."/>
            <person name="Choisne N."/>
            <person name="Couloux A."/>
            <person name="Denny R."/>
            <person name="Deshpande S."/>
            <person name="Dai X."/>
            <person name="Doyle J.J."/>
            <person name="Dudez A.M."/>
            <person name="Farmer A.D."/>
            <person name="Fouteau S."/>
            <person name="Franken C."/>
            <person name="Gibelin C."/>
            <person name="Gish J."/>
            <person name="Goldstein S."/>
            <person name="Gonzalez A.J."/>
            <person name="Green P.J."/>
            <person name="Hallab A."/>
            <person name="Hartog M."/>
            <person name="Hua A."/>
            <person name="Humphray S.J."/>
            <person name="Jeong D.H."/>
            <person name="Jing Y."/>
            <person name="Jocker A."/>
            <person name="Kenton S.M."/>
            <person name="Kim D.J."/>
            <person name="Klee K."/>
            <person name="Lai H."/>
            <person name="Lang C."/>
            <person name="Lin S."/>
            <person name="Macmil S.L."/>
            <person name="Magdelenat G."/>
            <person name="Matthews L."/>
            <person name="McCorrison J."/>
            <person name="Monaghan E.L."/>
            <person name="Mun J.H."/>
            <person name="Najar F.Z."/>
            <person name="Nicholson C."/>
            <person name="Noirot C."/>
            <person name="O'Bleness M."/>
            <person name="Paule C.R."/>
            <person name="Poulain J."/>
            <person name="Prion F."/>
            <person name="Qin B."/>
            <person name="Qu C."/>
            <person name="Retzel E.F."/>
            <person name="Riddle C."/>
            <person name="Sallet E."/>
            <person name="Samain S."/>
            <person name="Samson N."/>
            <person name="Sanders I."/>
            <person name="Saurat O."/>
            <person name="Scarpelli C."/>
            <person name="Schiex T."/>
            <person name="Segurens B."/>
            <person name="Severin A.J."/>
            <person name="Sherrier D.J."/>
            <person name="Shi R."/>
            <person name="Sims S."/>
            <person name="Singer S.R."/>
            <person name="Sinharoy S."/>
            <person name="Sterck L."/>
            <person name="Viollet A."/>
            <person name="Wang B.B."/>
            <person name="Wang K."/>
            <person name="Wang M."/>
            <person name="Wang X."/>
            <person name="Warfsmann J."/>
            <person name="Weissenbach J."/>
            <person name="White D.D."/>
            <person name="White J.D."/>
            <person name="Wiley G.B."/>
            <person name="Wincker P."/>
            <person name="Xing Y."/>
            <person name="Yang L."/>
            <person name="Yao Z."/>
            <person name="Ying F."/>
            <person name="Zhai J."/>
            <person name="Zhou L."/>
            <person name="Zuber A."/>
            <person name="Denarie J."/>
            <person name="Dixon R.A."/>
            <person name="May G.D."/>
            <person name="Schwartz D.C."/>
            <person name="Rogers J."/>
            <person name="Quetier F."/>
            <person name="Town C.D."/>
            <person name="Roe B.A."/>
        </authorList>
    </citation>
    <scope>NUCLEOTIDE SEQUENCE [LARGE SCALE GENOMIC DNA]</scope>
    <source>
        <strain evidence="7">A17</strain>
        <strain evidence="8 9">cv. Jemalong A17</strain>
    </source>
</reference>
<dbReference type="STRING" id="3880.A0A072TPM1"/>
<evidence type="ECO:0000256" key="3">
    <source>
        <dbReference type="ARBA" id="ARBA00022821"/>
    </source>
</evidence>
<feature type="coiled-coil region" evidence="5">
    <location>
        <begin position="33"/>
        <end position="67"/>
    </location>
</feature>
<evidence type="ECO:0000313" key="8">
    <source>
        <dbReference type="EnsemblPlants" id="KEH18788"/>
    </source>
</evidence>
<dbReference type="InterPro" id="IPR042197">
    <property type="entry name" value="Apaf_helical"/>
</dbReference>
<evidence type="ECO:0000313" key="9">
    <source>
        <dbReference type="Proteomes" id="UP000002051"/>
    </source>
</evidence>
<feature type="domain" description="AAA+ ATPase" evidence="6">
    <location>
        <begin position="172"/>
        <end position="343"/>
    </location>
</feature>
<dbReference type="Gene3D" id="3.80.10.10">
    <property type="entry name" value="Ribonuclease Inhibitor"/>
    <property type="match status" value="7"/>
</dbReference>
<evidence type="ECO:0000256" key="1">
    <source>
        <dbReference type="ARBA" id="ARBA00008894"/>
    </source>
</evidence>
<organism evidence="7 9">
    <name type="scientific">Medicago truncatula</name>
    <name type="common">Barrel medic</name>
    <name type="synonym">Medicago tribuloides</name>
    <dbReference type="NCBI Taxonomy" id="3880"/>
    <lineage>
        <taxon>Eukaryota</taxon>
        <taxon>Viridiplantae</taxon>
        <taxon>Streptophyta</taxon>
        <taxon>Embryophyta</taxon>
        <taxon>Tracheophyta</taxon>
        <taxon>Spermatophyta</taxon>
        <taxon>Magnoliopsida</taxon>
        <taxon>eudicotyledons</taxon>
        <taxon>Gunneridae</taxon>
        <taxon>Pentapetalae</taxon>
        <taxon>rosids</taxon>
        <taxon>fabids</taxon>
        <taxon>Fabales</taxon>
        <taxon>Fabaceae</taxon>
        <taxon>Papilionoideae</taxon>
        <taxon>50 kb inversion clade</taxon>
        <taxon>NPAAA clade</taxon>
        <taxon>Hologalegina</taxon>
        <taxon>IRL clade</taxon>
        <taxon>Trifolieae</taxon>
        <taxon>Medicago</taxon>
    </lineage>
</organism>
<dbReference type="InterPro" id="IPR050905">
    <property type="entry name" value="Plant_NBS-LRR"/>
</dbReference>
<evidence type="ECO:0000256" key="4">
    <source>
        <dbReference type="ARBA" id="ARBA00022840"/>
    </source>
</evidence>
<reference evidence="8" key="3">
    <citation type="submission" date="2015-04" db="UniProtKB">
        <authorList>
            <consortium name="EnsemblPlants"/>
        </authorList>
    </citation>
    <scope>IDENTIFICATION</scope>
    <source>
        <strain evidence="8">cv. Jemalong A17</strain>
    </source>
</reference>
<keyword evidence="9" id="KW-1185">Reference proteome</keyword>
<dbReference type="InterPro" id="IPR003593">
    <property type="entry name" value="AAA+_ATPase"/>
</dbReference>
<dbReference type="InterPro" id="IPR002182">
    <property type="entry name" value="NB-ARC"/>
</dbReference>
<protein>
    <submittedName>
        <fullName evidence="7">Rpp4C1</fullName>
    </submittedName>
</protein>
<comment type="similarity">
    <text evidence="1">Belongs to the disease resistance NB-LRR family.</text>
</comment>
<dbReference type="SUPFAM" id="SSF52058">
    <property type="entry name" value="L domain-like"/>
    <property type="match status" value="2"/>
</dbReference>
<evidence type="ECO:0000256" key="2">
    <source>
        <dbReference type="ARBA" id="ARBA00022741"/>
    </source>
</evidence>
<dbReference type="GO" id="GO:0043531">
    <property type="term" value="F:ADP binding"/>
    <property type="evidence" value="ECO:0007669"/>
    <property type="project" value="InterPro"/>
</dbReference>
<dbReference type="Pfam" id="PF00931">
    <property type="entry name" value="NB-ARC"/>
    <property type="match status" value="1"/>
</dbReference>
<dbReference type="PANTHER" id="PTHR33463:SF196">
    <property type="entry name" value="NB-ARC DOMAIN DISEASE RESISTANCE PROTEIN"/>
    <property type="match status" value="1"/>
</dbReference>
<dbReference type="GO" id="GO:0006952">
    <property type="term" value="P:defense response"/>
    <property type="evidence" value="ECO:0007669"/>
    <property type="project" value="UniProtKB-KW"/>
</dbReference>
<dbReference type="InterPro" id="IPR032675">
    <property type="entry name" value="LRR_dom_sf"/>
</dbReference>
<accession>A0A072TPM1</accession>
<evidence type="ECO:0000256" key="5">
    <source>
        <dbReference type="SAM" id="Coils"/>
    </source>
</evidence>
<evidence type="ECO:0000313" key="7">
    <source>
        <dbReference type="EMBL" id="KEH18788.1"/>
    </source>
</evidence>
<name>A0A072TPM1_MEDTR</name>
<dbReference type="Proteomes" id="UP000002051">
    <property type="component" value="Chromosome 8"/>
</dbReference>
<dbReference type="InterPro" id="IPR027417">
    <property type="entry name" value="P-loop_NTPase"/>
</dbReference>
<dbReference type="GO" id="GO:0005524">
    <property type="term" value="F:ATP binding"/>
    <property type="evidence" value="ECO:0007669"/>
    <property type="project" value="UniProtKB-KW"/>
</dbReference>
<dbReference type="PRINTS" id="PR00364">
    <property type="entry name" value="DISEASERSIST"/>
</dbReference>
<dbReference type="SUPFAM" id="SSF52047">
    <property type="entry name" value="RNI-like"/>
    <property type="match status" value="3"/>
</dbReference>
<sequence>MEYASKFVERAVDVVLDLTVRHVGYIFYYKDNVSELNNLVEKLSLERKRLEHRVDEAEDNLGITESNVAAWLQKVDKTRTETEEFQDDEGHTKTRFSSGLFHYLRNRHRLGRKAKKMAVDVKLLIDESKFDGVSYQQKPTSMHAALFNDGYVEFGSRTCTIERIMEKLEDSTARMIGVHGPGGVGKSTLIKEIVKKAQVKKLFNVAVIVEINDNPNLRKIQEEIAYVLGLNLEGEGETVRADRLRRRLKKERENTLVVMDDLWDRIDLNKIGIPFDDDMDDDSSRLKIEDMKDPNFTMVKKGKSPGDYKGCKVLLTSRDRKVLSDKMDVKSVFCVRELDDKESLMLFKEEAGIHAEMSTFKQEIVKKYCAGIPMAIVTVARALRNKSESVWEATLEKLKKEELSGVQKSMEISVKMSYDHLESEELRSIFLLCAQMGHQQLIMDLVKYCFGLGILEGVYTLREARDRVYASIQKLKDSSLMLDCSSNDHFNMHDMVQDAALSIAHKEKNVFALRNGKLDDWPDKDILERCSAISIRNCDIIDELPKVIHCPQLKFFQIDSNDPSLKIPENFFVGMEKLRILILTGFHLSCLPSSIKFLLNLRMLCLERCALGENLSIVGELKKLRILSFSGSQIENLPAELGFLDKLQLFDISDCSIMKGVSPNFISRLTDYKIVIGDFKMLSVGDFRMPNKYKALRSLALLTDGTDIHAQKGIKLLFKGVENLLLGELNGVQNVFYELNLDGFPDLKNLSIINNNGIEYIVKSIELLNPQNVFLNLESLCLYKLRKIKMLCYTPVTDASFAKLKTIKVKMCTQMKTLFSFYMVKFLASLETIDVSECDSLEEIVVKEGQANFNKVEFNKLRSLTLQSLPLFTSFYTCVEMPSTEEQITKRDHIEITVAEDDHSVMDPLSLFGELIEIPNLESLKLSSIKSHRIWRDRPLSNFCFHNLIKLTVNDCYNLKYLCSLSVASNFKKLKGLFISDCGMMEKIFITEGNSIDKVCIFPKLEEIHLTKLNRLQDIWQVEVGADSFSSLISVHIEECNKLDKIFPSHMTGWFGSLDSLKVINCMSVEVIFEIKDFQQMDASRMDTNLQLIVVEQLLNLKQVWDRDPQGILRFKNLRNIKVLNCNQLGYVLPASVAKDLKRLEGISLNICDRMEEIVAWDDGPQTRLVFPEVTFMKLYGLPKVKRFYKEGHIECPKLKQLAVDFCEKLDMFTAETTNEERQAVFLAEKVISNLEFMEIGLKEALWLKSNKWKYRMDCMKELSLRLLESIELLYWFLDRMPNLERLNLLFPYTLEELVPSENIAPQERLGTVLQLKTLYLRSSVIKDLGFDRDPLLQRLEHLLLLDCHSLVTLAPSSLSLTHLTYLEVNSCRGLMNLMAISTAKSMAQLAKMKVIECSVQELVTNEGNEEDRVIEVVFSKLVFLELVRLENLTSFCSYKNCEFKFPSLEILIVRDCLKMETFTVGQTTAPKLQNIHTIGGEEEEKQYWEGDLNSTIQKVFKDKIFFRYTEKLNLYDHPELLEQVWHCSDLVHEYMFHNLTSLVVSQCNNLVHVIPSHLLPCFDNLEELHVTRCSAVKVIFNINDARATKAMGTFRLKKLFFSDLPILEHVWDKDPEGNFCLQVLQEMNVFECDTLKYLFPASVAKDLTRLELLRVTRCKELVEIFSEDEIPAEGATKELMFPSLTSLYIIKLPALKYFYRGLHKLEWPMLKELHAYRCNLVILECQEDHPEEQALVPVEKIPSMKHLSFGIGDTEVTWNPKSCKLQFEKLECFQQESDSVLYRFLGMLPIIRKLEFRYGLLEELFSAERPNADYTRFLLHLKEIELNKIFNLNSIGLEHSWLHPILENLQTLEVRRCYRLINLVPDMVSFSSLTYLDVSICSGMLYLFTSSTAKSLCRLKVMKIESCESMQEILSTEGDESGEDKKLIFEDLQTLFLKDLSKLRCFYPGKFSLCFPSLEKVSLIQCIWMKTFSPVNMIDPTKLSSGVTFIKDKTPQWEGDLNATIRKRFEEEISGYAPKGTVVSLFDEPVLQDVWHGLPVPQSCFGNLEELIVDGCQFLSEVLPSNLLPFLTKMEKLAVRNCSSVKTIFDVRRITEDRKMKTKGPALMPFPFSLKVLTLEQLPNLENVWNEDPHGILTIELLKQVYVDDCKGLISLFPASVAKDLVKLEDLHVKHCEELMVIVAENNAYPKGTILESFASHEVDASDEVEKIIFEELQALYLKDLHELKCFYSGNFTLCFPSLEHVFVINCHKMETFCPGTINAHKLLEVKFQDISDAVPLEIDLNSTIQKEFLAQQNDWKMRLMVKTVDEEE</sequence>
<dbReference type="Gene3D" id="1.10.8.430">
    <property type="entry name" value="Helical domain of apoptotic protease-activating factors"/>
    <property type="match status" value="1"/>
</dbReference>
<dbReference type="SMART" id="SM00382">
    <property type="entry name" value="AAA"/>
    <property type="match status" value="1"/>
</dbReference>
<dbReference type="InterPro" id="IPR057135">
    <property type="entry name" value="At4g27190-like_LRR"/>
</dbReference>
<keyword evidence="4" id="KW-0067">ATP-binding</keyword>
<dbReference type="Gene3D" id="3.40.50.300">
    <property type="entry name" value="P-loop containing nucleotide triphosphate hydrolases"/>
    <property type="match status" value="1"/>
</dbReference>
<dbReference type="SUPFAM" id="SSF52540">
    <property type="entry name" value="P-loop containing nucleoside triphosphate hydrolases"/>
    <property type="match status" value="1"/>
</dbReference>
<dbReference type="PANTHER" id="PTHR33463">
    <property type="entry name" value="NB-ARC DOMAIN-CONTAINING PROTEIN-RELATED"/>
    <property type="match status" value="1"/>
</dbReference>
<keyword evidence="5" id="KW-0175">Coiled coil</keyword>
<evidence type="ECO:0000259" key="6">
    <source>
        <dbReference type="SMART" id="SM00382"/>
    </source>
</evidence>
<keyword evidence="2" id="KW-0547">Nucleotide-binding</keyword>
<dbReference type="EnsemblPlants" id="KEH18788">
    <property type="protein sequence ID" value="KEH18788"/>
    <property type="gene ID" value="MTR_8g028500"/>
</dbReference>
<dbReference type="EMBL" id="CM001224">
    <property type="protein sequence ID" value="KEH18788.1"/>
    <property type="molecule type" value="Genomic_DNA"/>
</dbReference>